<dbReference type="GO" id="GO:0005886">
    <property type="term" value="C:plasma membrane"/>
    <property type="evidence" value="ECO:0007669"/>
    <property type="project" value="UniProtKB-SubCell"/>
</dbReference>
<dbReference type="PANTHER" id="PTHR43394:SF1">
    <property type="entry name" value="ATP-BINDING CASSETTE SUB-FAMILY B MEMBER 10, MITOCHONDRIAL"/>
    <property type="match status" value="1"/>
</dbReference>
<evidence type="ECO:0000256" key="8">
    <source>
        <dbReference type="ARBA" id="ARBA00022989"/>
    </source>
</evidence>
<evidence type="ECO:0000256" key="9">
    <source>
        <dbReference type="ARBA" id="ARBA00023136"/>
    </source>
</evidence>
<feature type="domain" description="ABC transporter" evidence="12">
    <location>
        <begin position="348"/>
        <end position="582"/>
    </location>
</feature>
<dbReference type="Gene3D" id="3.40.50.300">
    <property type="entry name" value="P-loop containing nucleotide triphosphate hydrolases"/>
    <property type="match status" value="1"/>
</dbReference>
<dbReference type="EMBL" id="MQVR01000084">
    <property type="protein sequence ID" value="OKL53135.1"/>
    <property type="molecule type" value="Genomic_DNA"/>
</dbReference>
<dbReference type="PANTHER" id="PTHR43394">
    <property type="entry name" value="ATP-DEPENDENT PERMEASE MDL1, MITOCHONDRIAL"/>
    <property type="match status" value="1"/>
</dbReference>
<evidence type="ECO:0000256" key="3">
    <source>
        <dbReference type="ARBA" id="ARBA00022475"/>
    </source>
</evidence>
<evidence type="ECO:0000256" key="4">
    <source>
        <dbReference type="ARBA" id="ARBA00022519"/>
    </source>
</evidence>
<dbReference type="PROSITE" id="PS50893">
    <property type="entry name" value="ABC_TRANSPORTER_2"/>
    <property type="match status" value="1"/>
</dbReference>
<dbReference type="SMART" id="SM00382">
    <property type="entry name" value="AAA"/>
    <property type="match status" value="1"/>
</dbReference>
<keyword evidence="8 11" id="KW-1133">Transmembrane helix</keyword>
<dbReference type="RefSeq" id="WP_073717391.1">
    <property type="nucleotide sequence ID" value="NZ_MQVR01000084.1"/>
</dbReference>
<dbReference type="InterPro" id="IPR003593">
    <property type="entry name" value="AAA+_ATPase"/>
</dbReference>
<dbReference type="PROSITE" id="PS00211">
    <property type="entry name" value="ABC_TRANSPORTER_1"/>
    <property type="match status" value="1"/>
</dbReference>
<evidence type="ECO:0000256" key="1">
    <source>
        <dbReference type="ARBA" id="ARBA00004429"/>
    </source>
</evidence>
<organism evidence="14 15">
    <name type="scientific">Bowdeniella nasicola</name>
    <dbReference type="NCBI Taxonomy" id="208480"/>
    <lineage>
        <taxon>Bacteria</taxon>
        <taxon>Bacillati</taxon>
        <taxon>Actinomycetota</taxon>
        <taxon>Actinomycetes</taxon>
        <taxon>Actinomycetales</taxon>
        <taxon>Actinomycetaceae</taxon>
        <taxon>Bowdeniella</taxon>
    </lineage>
</organism>
<keyword evidence="4" id="KW-0997">Cell inner membrane</keyword>
<keyword evidence="7 14" id="KW-0067">ATP-binding</keyword>
<dbReference type="InterPro" id="IPR017871">
    <property type="entry name" value="ABC_transporter-like_CS"/>
</dbReference>
<dbReference type="PROSITE" id="PS50929">
    <property type="entry name" value="ABC_TM1F"/>
    <property type="match status" value="1"/>
</dbReference>
<keyword evidence="9 11" id="KW-0472">Membrane</keyword>
<dbReference type="AlphaFoldDB" id="A0A1Q5Q096"/>
<keyword evidence="3" id="KW-1003">Cell membrane</keyword>
<feature type="transmembrane region" description="Helical" evidence="11">
    <location>
        <begin position="16"/>
        <end position="40"/>
    </location>
</feature>
<evidence type="ECO:0000256" key="6">
    <source>
        <dbReference type="ARBA" id="ARBA00022741"/>
    </source>
</evidence>
<keyword evidence="6" id="KW-0547">Nucleotide-binding</keyword>
<dbReference type="InterPro" id="IPR003439">
    <property type="entry name" value="ABC_transporter-like_ATP-bd"/>
</dbReference>
<name>A0A1Q5Q096_9ACTO</name>
<comment type="caution">
    <text evidence="14">The sequence shown here is derived from an EMBL/GenBank/DDBJ whole genome shotgun (WGS) entry which is preliminary data.</text>
</comment>
<protein>
    <submittedName>
        <fullName evidence="14">Iron ABC transporter ATP-binding protein</fullName>
    </submittedName>
</protein>
<reference evidence="15" key="1">
    <citation type="submission" date="2016-12" db="EMBL/GenBank/DDBJ databases">
        <authorList>
            <person name="Meng X."/>
        </authorList>
    </citation>
    <scope>NUCLEOTIDE SEQUENCE [LARGE SCALE GENOMIC DNA]</scope>
    <source>
        <strain evidence="15">DSM 19116</strain>
    </source>
</reference>
<dbReference type="Proteomes" id="UP000185628">
    <property type="component" value="Unassembled WGS sequence"/>
</dbReference>
<evidence type="ECO:0000256" key="7">
    <source>
        <dbReference type="ARBA" id="ARBA00022840"/>
    </source>
</evidence>
<evidence type="ECO:0000259" key="12">
    <source>
        <dbReference type="PROSITE" id="PS50893"/>
    </source>
</evidence>
<accession>A0A1Q5Q096</accession>
<dbReference type="Gene3D" id="1.20.1560.10">
    <property type="entry name" value="ABC transporter type 1, transmembrane domain"/>
    <property type="match status" value="1"/>
</dbReference>
<evidence type="ECO:0000256" key="11">
    <source>
        <dbReference type="SAM" id="Phobius"/>
    </source>
</evidence>
<feature type="domain" description="ABC transmembrane type-1" evidence="13">
    <location>
        <begin position="19"/>
        <end position="307"/>
    </location>
</feature>
<comment type="subcellular location">
    <subcellularLocation>
        <location evidence="1">Cell inner membrane</location>
        <topology evidence="1">Multi-pass membrane protein</topology>
    </subcellularLocation>
</comment>
<evidence type="ECO:0000256" key="10">
    <source>
        <dbReference type="ARBA" id="ARBA00023455"/>
    </source>
</evidence>
<evidence type="ECO:0000259" key="13">
    <source>
        <dbReference type="PROSITE" id="PS50929"/>
    </source>
</evidence>
<sequence length="601" mass="65727">MRPLAKIISFTRELMPYYVAIVLAAVTTALLSLATPFIIGRATDVVVDAVKGIVPGAVSSVLWLAAAFLAVELASTIISSAGGYAGDIMAARMREILSNRYFAKLLDLPQRYFDNELTGRIVSRLNRSITEVTGFANAFSNNFFTMLIQTVAILAIAAFYAWPLALLLAIVFPIYLWLTALTSRRWQRIEGAKNKEIDAAGGRFTEVIAQIKVVKSFVQERRELAIFRRHFDTTVGLTKQQSRYWHTMDALRRGVMALVFFGIFAIIFVYTVRGRFSVGDMVLLIQLVTMARAPVTSMSYIVDTAQHAIAGSKDYFRVMELDLADDVALRGDAPKPRELEPVPGKPALQFFNVRFGYDDDADVLSGISFRVDYGEKVAFVGESGGGKTTLINLLLGLYPVRAGRIEVMGHDIAGLTSAELRRLIGVVFQEPHLFSGTIAENIGYADPDAPREVIEAAARRANADAFIAKFARGYDSLIGERGLKLSGGQKQRISVARAIVKDPRILVLDEATSALDTRSERLVQAGLSALMADRTSLIIAHRLSTISTVDRIITLRGGRIGEIGSPADLAASGGIYAELLALQNEGTKAAKKRLRGYGIEH</sequence>
<dbReference type="InterPro" id="IPR036640">
    <property type="entry name" value="ABC1_TM_sf"/>
</dbReference>
<gene>
    <name evidence="14" type="ORF">BSZ39_11070</name>
</gene>
<dbReference type="OrthoDB" id="9806127at2"/>
<dbReference type="FunFam" id="3.40.50.300:FF:000221">
    <property type="entry name" value="Multidrug ABC transporter ATP-binding protein"/>
    <property type="match status" value="1"/>
</dbReference>
<dbReference type="STRING" id="208480.SAMN02910418_00758"/>
<feature type="transmembrane region" description="Helical" evidence="11">
    <location>
        <begin position="60"/>
        <end position="85"/>
    </location>
</feature>
<feature type="transmembrane region" description="Helical" evidence="11">
    <location>
        <begin position="254"/>
        <end position="272"/>
    </location>
</feature>
<dbReference type="SUPFAM" id="SSF52540">
    <property type="entry name" value="P-loop containing nucleoside triphosphate hydrolases"/>
    <property type="match status" value="1"/>
</dbReference>
<evidence type="ECO:0000313" key="15">
    <source>
        <dbReference type="Proteomes" id="UP000185628"/>
    </source>
</evidence>
<comment type="similarity">
    <text evidence="10">Belongs to the ABC transporter superfamily. Siderophore-Fe(3+) uptake transporter (SIUT) (TC 3.A.1.21) family.</text>
</comment>
<keyword evidence="5 11" id="KW-0812">Transmembrane</keyword>
<keyword evidence="2" id="KW-0813">Transport</keyword>
<evidence type="ECO:0000313" key="14">
    <source>
        <dbReference type="EMBL" id="OKL53135.1"/>
    </source>
</evidence>
<proteinExistence type="inferred from homology"/>
<dbReference type="GO" id="GO:0005524">
    <property type="term" value="F:ATP binding"/>
    <property type="evidence" value="ECO:0007669"/>
    <property type="project" value="UniProtKB-KW"/>
</dbReference>
<dbReference type="InterPro" id="IPR039421">
    <property type="entry name" value="Type_1_exporter"/>
</dbReference>
<evidence type="ECO:0000256" key="5">
    <source>
        <dbReference type="ARBA" id="ARBA00022692"/>
    </source>
</evidence>
<dbReference type="GO" id="GO:0015421">
    <property type="term" value="F:ABC-type oligopeptide transporter activity"/>
    <property type="evidence" value="ECO:0007669"/>
    <property type="project" value="TreeGrafter"/>
</dbReference>
<feature type="transmembrane region" description="Helical" evidence="11">
    <location>
        <begin position="151"/>
        <end position="178"/>
    </location>
</feature>
<dbReference type="InterPro" id="IPR027417">
    <property type="entry name" value="P-loop_NTPase"/>
</dbReference>
<evidence type="ECO:0000256" key="2">
    <source>
        <dbReference type="ARBA" id="ARBA00022448"/>
    </source>
</evidence>
<dbReference type="SUPFAM" id="SSF90123">
    <property type="entry name" value="ABC transporter transmembrane region"/>
    <property type="match status" value="1"/>
</dbReference>
<dbReference type="Pfam" id="PF00664">
    <property type="entry name" value="ABC_membrane"/>
    <property type="match status" value="1"/>
</dbReference>
<dbReference type="Pfam" id="PF00005">
    <property type="entry name" value="ABC_tran"/>
    <property type="match status" value="1"/>
</dbReference>
<dbReference type="GO" id="GO:0016887">
    <property type="term" value="F:ATP hydrolysis activity"/>
    <property type="evidence" value="ECO:0007669"/>
    <property type="project" value="InterPro"/>
</dbReference>
<keyword evidence="15" id="KW-1185">Reference proteome</keyword>
<dbReference type="InterPro" id="IPR011527">
    <property type="entry name" value="ABC1_TM_dom"/>
</dbReference>
<dbReference type="CDD" id="cd07346">
    <property type="entry name" value="ABC_6TM_exporters"/>
    <property type="match status" value="1"/>
</dbReference>